<accession>A0ABQ8JQW3</accession>
<reference evidence="3 4" key="1">
    <citation type="journal article" date="2018" name="J. Allergy Clin. Immunol.">
        <title>High-quality assembly of Dermatophagoides pteronyssinus genome and transcriptome reveals a wide range of novel allergens.</title>
        <authorList>
            <person name="Liu X.Y."/>
            <person name="Yang K.Y."/>
            <person name="Wang M.Q."/>
            <person name="Kwok J.S."/>
            <person name="Zeng X."/>
            <person name="Yang Z."/>
            <person name="Xiao X.J."/>
            <person name="Lau C.P."/>
            <person name="Li Y."/>
            <person name="Huang Z.M."/>
            <person name="Ba J.G."/>
            <person name="Yim A.K."/>
            <person name="Ouyang C.Y."/>
            <person name="Ngai S.M."/>
            <person name="Chan T.F."/>
            <person name="Leung E.L."/>
            <person name="Liu L."/>
            <person name="Liu Z.G."/>
            <person name="Tsui S.K."/>
        </authorList>
    </citation>
    <scope>NUCLEOTIDE SEQUENCE [LARGE SCALE GENOMIC DNA]</scope>
    <source>
        <strain evidence="3">Derp</strain>
    </source>
</reference>
<organism evidence="3 4">
    <name type="scientific">Dermatophagoides pteronyssinus</name>
    <name type="common">European house dust mite</name>
    <dbReference type="NCBI Taxonomy" id="6956"/>
    <lineage>
        <taxon>Eukaryota</taxon>
        <taxon>Metazoa</taxon>
        <taxon>Ecdysozoa</taxon>
        <taxon>Arthropoda</taxon>
        <taxon>Chelicerata</taxon>
        <taxon>Arachnida</taxon>
        <taxon>Acari</taxon>
        <taxon>Acariformes</taxon>
        <taxon>Sarcoptiformes</taxon>
        <taxon>Astigmata</taxon>
        <taxon>Psoroptidia</taxon>
        <taxon>Analgoidea</taxon>
        <taxon>Pyroglyphidae</taxon>
        <taxon>Dermatophagoidinae</taxon>
        <taxon>Dermatophagoides</taxon>
    </lineage>
</organism>
<proteinExistence type="predicted"/>
<dbReference type="EMBL" id="NJHN03000024">
    <property type="protein sequence ID" value="KAH9425003.1"/>
    <property type="molecule type" value="Genomic_DNA"/>
</dbReference>
<protein>
    <submittedName>
        <fullName evidence="3">Uncharacterized protein</fullName>
    </submittedName>
</protein>
<dbReference type="Proteomes" id="UP000887458">
    <property type="component" value="Unassembled WGS sequence"/>
</dbReference>
<keyword evidence="2" id="KW-0812">Transmembrane</keyword>
<gene>
    <name evidence="3" type="ORF">DERP_009228</name>
</gene>
<keyword evidence="2" id="KW-0472">Membrane</keyword>
<name>A0ABQ8JQW3_DERPT</name>
<keyword evidence="4" id="KW-1185">Reference proteome</keyword>
<evidence type="ECO:0000313" key="3">
    <source>
        <dbReference type="EMBL" id="KAH9425003.1"/>
    </source>
</evidence>
<feature type="transmembrane region" description="Helical" evidence="2">
    <location>
        <begin position="6"/>
        <end position="27"/>
    </location>
</feature>
<evidence type="ECO:0000313" key="4">
    <source>
        <dbReference type="Proteomes" id="UP000887458"/>
    </source>
</evidence>
<comment type="caution">
    <text evidence="3">The sequence shown here is derived from an EMBL/GenBank/DDBJ whole genome shotgun (WGS) entry which is preliminary data.</text>
</comment>
<feature type="region of interest" description="Disordered" evidence="1">
    <location>
        <begin position="970"/>
        <end position="998"/>
    </location>
</feature>
<keyword evidence="2" id="KW-1133">Transmembrane helix</keyword>
<sequence length="998" mass="117547">MKFISMLIVNIIIIMIIYPEFIQQFTLQRYEEFLRSHGIYKSNDDNGIEEFGSKTWIPSLKQMKKYNYIDCGYDLFDQTISFAVIMNRIYQFKLSTYPTHYEPPYYASYVDVIIYDDVHERYSKKDHLLHVFNGYRLGVDQIVPEINDLGNFQKRLSHLIYAFQDERKKRLLITLVWKKYISFTLAIRLLLCCDRLWMASEFHSRLDGYSTDYFHYNYHALKPTQFFQQIPISFGNQTLNIVWEFDTEYIKIIDFNITTHLSSLCFGQQTNETLTQIKATEICHYQNLDYDITTKTLIEFFQAFSYVTLQEFLSSHGISDDIKKSGYDQFKTQTWYPTFDIMKYYNYIDCGYKPDIMNRTTSFAVIFNRIFQFKLTLTERFLNRRPEFNLHVIMYDNIRERYLKKEQKLSIYGGFTIGVNQLIPVINKMGNFHERLSCIFETYPYERLKVLTTSLIWRQYIGFKFLVRMHLCANHFWYVSEFSSTIDGCSFSDDYHYDYQSLPSPKSYHLIPISFDNIAINIVHEYGQNDIKVLDFNLTTQISKLCYGKQSTHLLKQITTMDNCVYHEQYQTMSDSLISLFESFEYGFTIITDLILVSKEKNLVLIIDKNILHTKKMKSSLLLSLITLLLINNLLLIKNVFGNVPINQNDNDDDDSPVPSRQIVFNLFHGKSVFQSRLIPWNLPSEILTSSKRIDCGASKGDLDNTIGISICDDHIFQFNSDFTVTIYPKSRKKYSTETNTLHLIEGSKVDLERIEPEIIHLGGYRKRSEFILHYFPSINSTNRLWMSLTRSPIGFEWRSSIMVSDYQSWMCSQNYNDIDSGPKYRFEYEMTSKLTRTIPISAVARFYSIAYHTESNEFLLFINEMYMDVPYFGKLCLGYKKANTLRLISHGNCDRYDGSDSKTNSHKNIKELLKSIQFGFTSFSDLILASTHDDQAIIINRRILSIFDNDFSFIKKKLTEYLSCDTQIHSNAPHAPSNDDDSKRKKRSIKQRKRGRK</sequence>
<evidence type="ECO:0000256" key="2">
    <source>
        <dbReference type="SAM" id="Phobius"/>
    </source>
</evidence>
<feature type="compositionally biased region" description="Basic residues" evidence="1">
    <location>
        <begin position="985"/>
        <end position="998"/>
    </location>
</feature>
<reference evidence="3 4" key="2">
    <citation type="journal article" date="2022" name="Mol. Biol. Evol.">
        <title>Comparative Genomics Reveals Insights into the Divergent Evolution of Astigmatic Mites and Household Pest Adaptations.</title>
        <authorList>
            <person name="Xiong Q."/>
            <person name="Wan A.T."/>
            <person name="Liu X."/>
            <person name="Fung C.S."/>
            <person name="Xiao X."/>
            <person name="Malainual N."/>
            <person name="Hou J."/>
            <person name="Wang L."/>
            <person name="Wang M."/>
            <person name="Yang K.Y."/>
            <person name="Cui Y."/>
            <person name="Leung E.L."/>
            <person name="Nong W."/>
            <person name="Shin S.K."/>
            <person name="Au S.W."/>
            <person name="Jeong K.Y."/>
            <person name="Chew F.T."/>
            <person name="Hui J.H."/>
            <person name="Leung T.F."/>
            <person name="Tungtrongchitr A."/>
            <person name="Zhong N."/>
            <person name="Liu Z."/>
            <person name="Tsui S.K."/>
        </authorList>
    </citation>
    <scope>NUCLEOTIDE SEQUENCE [LARGE SCALE GENOMIC DNA]</scope>
    <source>
        <strain evidence="3">Derp</strain>
    </source>
</reference>
<evidence type="ECO:0000256" key="1">
    <source>
        <dbReference type="SAM" id="MobiDB-lite"/>
    </source>
</evidence>